<evidence type="ECO:0000256" key="2">
    <source>
        <dbReference type="SAM" id="SignalP"/>
    </source>
</evidence>
<dbReference type="InterPro" id="IPR038875">
    <property type="entry name" value="PLA2_conodipine-like"/>
</dbReference>
<dbReference type="PANTHER" id="PTHR37687">
    <property type="entry name" value="AGAP006772-PA"/>
    <property type="match status" value="1"/>
</dbReference>
<evidence type="ECO:0000256" key="1">
    <source>
        <dbReference type="SAM" id="MobiDB-lite"/>
    </source>
</evidence>
<dbReference type="RefSeq" id="XP_011493936.1">
    <property type="nucleotide sequence ID" value="XM_011495634.1"/>
</dbReference>
<feature type="compositionally biased region" description="Low complexity" evidence="1">
    <location>
        <begin position="488"/>
        <end position="503"/>
    </location>
</feature>
<dbReference type="PANTHER" id="PTHR37687:SF1">
    <property type="entry name" value="AGAP006772-PA"/>
    <property type="match status" value="1"/>
</dbReference>
<keyword evidence="3" id="KW-1185">Reference proteome</keyword>
<accession>A0AAJ6YB39</accession>
<feature type="region of interest" description="Disordered" evidence="1">
    <location>
        <begin position="295"/>
        <end position="359"/>
    </location>
</feature>
<feature type="chain" id="PRO_5042579061" evidence="2">
    <location>
        <begin position="18"/>
        <end position="660"/>
    </location>
</feature>
<organism evidence="3 4">
    <name type="scientific">Ceratosolen solmsi marchali</name>
    <dbReference type="NCBI Taxonomy" id="326594"/>
    <lineage>
        <taxon>Eukaryota</taxon>
        <taxon>Metazoa</taxon>
        <taxon>Ecdysozoa</taxon>
        <taxon>Arthropoda</taxon>
        <taxon>Hexapoda</taxon>
        <taxon>Insecta</taxon>
        <taxon>Pterygota</taxon>
        <taxon>Neoptera</taxon>
        <taxon>Endopterygota</taxon>
        <taxon>Hymenoptera</taxon>
        <taxon>Apocrita</taxon>
        <taxon>Proctotrupomorpha</taxon>
        <taxon>Chalcidoidea</taxon>
        <taxon>Agaonidae</taxon>
        <taxon>Agaoninae</taxon>
        <taxon>Ceratosolen</taxon>
    </lineage>
</organism>
<feature type="compositionally biased region" description="Polar residues" evidence="1">
    <location>
        <begin position="329"/>
        <end position="346"/>
    </location>
</feature>
<feature type="compositionally biased region" description="Polar residues" evidence="1">
    <location>
        <begin position="504"/>
        <end position="515"/>
    </location>
</feature>
<name>A0AAJ6YB39_9HYME</name>
<gene>
    <name evidence="4" type="primary">LOC105359131</name>
</gene>
<dbReference type="Proteomes" id="UP000695007">
    <property type="component" value="Unplaced"/>
</dbReference>
<feature type="compositionally biased region" description="Basic and acidic residues" evidence="1">
    <location>
        <begin position="298"/>
        <end position="324"/>
    </location>
</feature>
<dbReference type="GeneID" id="105359131"/>
<evidence type="ECO:0000313" key="3">
    <source>
        <dbReference type="Proteomes" id="UP000695007"/>
    </source>
</evidence>
<reference evidence="4" key="1">
    <citation type="submission" date="2025-08" db="UniProtKB">
        <authorList>
            <consortium name="RefSeq"/>
        </authorList>
    </citation>
    <scope>IDENTIFICATION</scope>
</reference>
<sequence>MILMYWIFLVGLGLVAALNPVPHQMSEESLRTALNAVTRKQRSLNTNPQAYYDDLPLFKYQEDNGERNFQRQQVGSDEIDDNKDSLAFIPSEGTGQLETIGDGYQHLNNKQFNRALMDYLQYVTDQEVPSQSVFRERERNANYKRAANLNHGMLNEKELARILMDGGENDLAHDQEELDDQDYQRALEMIYDKYKIQPDNEAYGGDQLLLRELFSDENREESQEPRFVQISPAERRNVNARYPLFNREYKTYHDSFKRLPVFKRSAKAVNRKRQVTDPKVAEDLGSLFGTQSTSAVNHTHDQSHDHNHDHSHDHNHEHNHDRVKGNGHSGQTQGSNVETSNSTAKSKNLKDNMAKVNKTKERPIDVKKKSVDWSQYFGIDRRKKKTVYMGRPDTQDQDEEYLLQKYYETMAENLNLIDKDGGEKRDKLQQMDSKLKNMKNQMIEEAMEVGLKNNVDSQEVKDEIMSRLSAAYSFEKLRRALKQLSSNAAAQRESQRAAQAQNNLTLNHPNSANVNKNEDKRTRNNVDAMQGIDDESSCLQIDLIERRCKMIGALIGDVKQLLLVPCVLYNICNSCDQDDCLERFAFETEKICQEKYSADSSWLKYCLKGAMLIPYHSPTLSKSSVCRLDESDLCLTHQNRYRHRYLYDNSYRNHLIPSKR</sequence>
<protein>
    <submittedName>
        <fullName evidence="4">Uncharacterized protein LOC105359131</fullName>
    </submittedName>
</protein>
<evidence type="ECO:0000313" key="4">
    <source>
        <dbReference type="RefSeq" id="XP_011493936.1"/>
    </source>
</evidence>
<dbReference type="AlphaFoldDB" id="A0AAJ6YB39"/>
<feature type="compositionally biased region" description="Basic and acidic residues" evidence="1">
    <location>
        <begin position="348"/>
        <end position="359"/>
    </location>
</feature>
<dbReference type="KEGG" id="csol:105359131"/>
<proteinExistence type="predicted"/>
<feature type="region of interest" description="Disordered" evidence="1">
    <location>
        <begin position="488"/>
        <end position="522"/>
    </location>
</feature>
<feature type="signal peptide" evidence="2">
    <location>
        <begin position="1"/>
        <end position="17"/>
    </location>
</feature>
<keyword evidence="2" id="KW-0732">Signal</keyword>